<dbReference type="AlphaFoldDB" id="A0A502G647"/>
<evidence type="ECO:0000256" key="2">
    <source>
        <dbReference type="ARBA" id="ARBA00023125"/>
    </source>
</evidence>
<dbReference type="PRINTS" id="PR00035">
    <property type="entry name" value="HTHGNTR"/>
</dbReference>
<dbReference type="PROSITE" id="PS50949">
    <property type="entry name" value="HTH_GNTR"/>
    <property type="match status" value="1"/>
</dbReference>
<evidence type="ECO:0000256" key="3">
    <source>
        <dbReference type="ARBA" id="ARBA00023163"/>
    </source>
</evidence>
<evidence type="ECO:0000313" key="6">
    <source>
        <dbReference type="Proteomes" id="UP000317663"/>
    </source>
</evidence>
<evidence type="ECO:0000259" key="4">
    <source>
        <dbReference type="PROSITE" id="PS50949"/>
    </source>
</evidence>
<dbReference type="RefSeq" id="WP_140474957.1">
    <property type="nucleotide sequence ID" value="NZ_RCZD01000015.1"/>
</dbReference>
<dbReference type="SUPFAM" id="SSF46785">
    <property type="entry name" value="Winged helix' DNA-binding domain"/>
    <property type="match status" value="1"/>
</dbReference>
<dbReference type="InterPro" id="IPR036390">
    <property type="entry name" value="WH_DNA-bd_sf"/>
</dbReference>
<dbReference type="GO" id="GO:0003700">
    <property type="term" value="F:DNA-binding transcription factor activity"/>
    <property type="evidence" value="ECO:0007669"/>
    <property type="project" value="InterPro"/>
</dbReference>
<dbReference type="OrthoDB" id="9799812at2"/>
<dbReference type="Gene3D" id="1.10.10.10">
    <property type="entry name" value="Winged helix-like DNA-binding domain superfamily/Winged helix DNA-binding domain"/>
    <property type="match status" value="1"/>
</dbReference>
<dbReference type="PANTHER" id="PTHR43537:SF45">
    <property type="entry name" value="GNTR FAMILY REGULATORY PROTEIN"/>
    <property type="match status" value="1"/>
</dbReference>
<reference evidence="5 6" key="1">
    <citation type="journal article" date="2019" name="Environ. Microbiol.">
        <title>Species interactions and distinct microbial communities in high Arctic permafrost affected cryosols are associated with the CH4 and CO2 gas fluxes.</title>
        <authorList>
            <person name="Altshuler I."/>
            <person name="Hamel J."/>
            <person name="Turney S."/>
            <person name="Magnuson E."/>
            <person name="Levesque R."/>
            <person name="Greer C."/>
            <person name="Whyte L.G."/>
        </authorList>
    </citation>
    <scope>NUCLEOTIDE SEQUENCE [LARGE SCALE GENOMIC DNA]</scope>
    <source>
        <strain evidence="5 6">E4</strain>
    </source>
</reference>
<keyword evidence="6" id="KW-1185">Reference proteome</keyword>
<sequence>MQLTGPKSARSKNTRPEGLAERIYQQLKDDIFSFRLLPGDRFSENDIADRMDVSRTPVRQALFWLEREGYVEVFFRSGWQVRPFDFDFFEQLYDLRIVLELEAVKRLCACPPGSQPLQLAELKDFWIDQPRLEDGQTVSRFDEEFHMTLVAAAGNAEMARIHRELTEKIRIIRRLDFTKDERVNATYKEHASILLAIIGQRTEEAQRQLHDHIAVSKAEVRKITLHMLHQARAENDGSLPS</sequence>
<dbReference type="Pfam" id="PF00392">
    <property type="entry name" value="GntR"/>
    <property type="match status" value="1"/>
</dbReference>
<dbReference type="SMART" id="SM00895">
    <property type="entry name" value="FCD"/>
    <property type="match status" value="1"/>
</dbReference>
<keyword evidence="3" id="KW-0804">Transcription</keyword>
<dbReference type="InterPro" id="IPR036388">
    <property type="entry name" value="WH-like_DNA-bd_sf"/>
</dbReference>
<dbReference type="Proteomes" id="UP000317663">
    <property type="component" value="Unassembled WGS sequence"/>
</dbReference>
<accession>A0A502G647</accession>
<organism evidence="5 6">
    <name type="scientific">Ewingella americana</name>
    <dbReference type="NCBI Taxonomy" id="41202"/>
    <lineage>
        <taxon>Bacteria</taxon>
        <taxon>Pseudomonadati</taxon>
        <taxon>Pseudomonadota</taxon>
        <taxon>Gammaproteobacteria</taxon>
        <taxon>Enterobacterales</taxon>
        <taxon>Yersiniaceae</taxon>
        <taxon>Ewingella</taxon>
    </lineage>
</organism>
<dbReference type="CDD" id="cd07377">
    <property type="entry name" value="WHTH_GntR"/>
    <property type="match status" value="1"/>
</dbReference>
<dbReference type="Gene3D" id="1.20.120.530">
    <property type="entry name" value="GntR ligand-binding domain-like"/>
    <property type="match status" value="1"/>
</dbReference>
<dbReference type="GO" id="GO:0003677">
    <property type="term" value="F:DNA binding"/>
    <property type="evidence" value="ECO:0007669"/>
    <property type="project" value="UniProtKB-KW"/>
</dbReference>
<evidence type="ECO:0000256" key="1">
    <source>
        <dbReference type="ARBA" id="ARBA00023015"/>
    </source>
</evidence>
<dbReference type="SUPFAM" id="SSF48008">
    <property type="entry name" value="GntR ligand-binding domain-like"/>
    <property type="match status" value="1"/>
</dbReference>
<dbReference type="InterPro" id="IPR011711">
    <property type="entry name" value="GntR_C"/>
</dbReference>
<dbReference type="Pfam" id="PF07729">
    <property type="entry name" value="FCD"/>
    <property type="match status" value="1"/>
</dbReference>
<gene>
    <name evidence="5" type="ORF">EAH77_21725</name>
</gene>
<feature type="domain" description="HTH gntR-type" evidence="4">
    <location>
        <begin position="17"/>
        <end position="84"/>
    </location>
</feature>
<evidence type="ECO:0000313" key="5">
    <source>
        <dbReference type="EMBL" id="TPG57041.1"/>
    </source>
</evidence>
<name>A0A502G647_9GAMM</name>
<dbReference type="EMBL" id="RCZD01000015">
    <property type="protein sequence ID" value="TPG57041.1"/>
    <property type="molecule type" value="Genomic_DNA"/>
</dbReference>
<dbReference type="PANTHER" id="PTHR43537">
    <property type="entry name" value="TRANSCRIPTIONAL REGULATOR, GNTR FAMILY"/>
    <property type="match status" value="1"/>
</dbReference>
<proteinExistence type="predicted"/>
<protein>
    <submittedName>
        <fullName evidence="5">GntR family transcriptional regulator</fullName>
    </submittedName>
</protein>
<dbReference type="SMART" id="SM00345">
    <property type="entry name" value="HTH_GNTR"/>
    <property type="match status" value="1"/>
</dbReference>
<comment type="caution">
    <text evidence="5">The sequence shown here is derived from an EMBL/GenBank/DDBJ whole genome shotgun (WGS) entry which is preliminary data.</text>
</comment>
<dbReference type="InterPro" id="IPR008920">
    <property type="entry name" value="TF_FadR/GntR_C"/>
</dbReference>
<dbReference type="InterPro" id="IPR000524">
    <property type="entry name" value="Tscrpt_reg_HTH_GntR"/>
</dbReference>
<keyword evidence="2" id="KW-0238">DNA-binding</keyword>
<keyword evidence="1" id="KW-0805">Transcription regulation</keyword>